<dbReference type="VEuPathDB" id="FungiDB:PC110_g20802"/>
<dbReference type="AlphaFoldDB" id="A0A8T1BJU4"/>
<reference evidence="2" key="1">
    <citation type="submission" date="2018-10" db="EMBL/GenBank/DDBJ databases">
        <title>Effector identification in a new, highly contiguous assembly of the strawberry crown rot pathogen Phytophthora cactorum.</title>
        <authorList>
            <person name="Armitage A.D."/>
            <person name="Nellist C.F."/>
            <person name="Bates H."/>
            <person name="Vickerstaff R.J."/>
            <person name="Harrison R.J."/>
        </authorList>
    </citation>
    <scope>NUCLEOTIDE SEQUENCE</scope>
    <source>
        <strain evidence="2">4040</strain>
    </source>
</reference>
<dbReference type="VEuPathDB" id="FungiDB:PC110_g20801"/>
<evidence type="ECO:0000313" key="2">
    <source>
        <dbReference type="EMBL" id="KAG2903406.1"/>
    </source>
</evidence>
<accession>A0A8T1BJU4</accession>
<evidence type="ECO:0000256" key="1">
    <source>
        <dbReference type="SAM" id="MobiDB-lite"/>
    </source>
</evidence>
<proteinExistence type="predicted"/>
<feature type="compositionally biased region" description="Polar residues" evidence="1">
    <location>
        <begin position="18"/>
        <end position="30"/>
    </location>
</feature>
<evidence type="ECO:0000313" key="3">
    <source>
        <dbReference type="Proteomes" id="UP000736787"/>
    </source>
</evidence>
<dbReference type="SUPFAM" id="SSF48371">
    <property type="entry name" value="ARM repeat"/>
    <property type="match status" value="1"/>
</dbReference>
<dbReference type="EMBL" id="RCMK01001054">
    <property type="protein sequence ID" value="KAG2903406.1"/>
    <property type="molecule type" value="Genomic_DNA"/>
</dbReference>
<feature type="compositionally biased region" description="Basic residues" evidence="1">
    <location>
        <begin position="88"/>
        <end position="105"/>
    </location>
</feature>
<comment type="caution">
    <text evidence="2">The sequence shown here is derived from an EMBL/GenBank/DDBJ whole genome shotgun (WGS) entry which is preliminary data.</text>
</comment>
<evidence type="ECO:0008006" key="4">
    <source>
        <dbReference type="Google" id="ProtNLM"/>
    </source>
</evidence>
<dbReference type="Proteomes" id="UP000736787">
    <property type="component" value="Unassembled WGS sequence"/>
</dbReference>
<sequence length="664" mass="76471">MGLRNWRGEIIQAKAAITASSESDANNKSLTAHEFKKTEPPSPPSDDRRPMQKKILCKDEFGRDVEVVVNEKRHKKSNKDGWKEDRKKERKHKHKHKKKHKHHRDKNSDRSRSPSPRGRLVGTPPPADPFRPQLDEDRGRRSQRRTHHRSRSRSRLKRGRSRRHSRSRSRENHHFLEASYRQKSIATSCQMSTLLHDWDEGSKSKRKKLLEWFYGRFDPTLDGGGLLESEYGADIALFLPRLLSWMQKTTASAICSTNDTCATRKCPPHSKTSGICHQPRNLVSYHPADFQDESTIGKIGDWKSESRVWTLCREILFEQLVGNPNGLDRAHEAIAFMLRHSDVCLQLFGAQVLRELISDNSFSFDPEYRRQKEYDLVPLCLSLLDSTDVYLQHESLELLHSLLQSKHLQEIISEKLVCLVGDSAKALDAYALCYKVEERFALIEDTTEHETYAHLRSAFTLASQAVNTLMNSNRNLFPIMVDRCGLLTPLAFVLVIERPHSLKWQAAAISIQFIISHHYRGAAALIGELFEVPVDDLLEWRDKRGDDGTMLAGFLLGDEAHRSRLALRSYQHRWYRPLSPRKQSDTDCVLNDIEQSVETAARDYVPELQVQTRVGGSAEEAEEVEILEAQRDHHLRVQLQKHFAQFRHINASNVEKKRASNLYT</sequence>
<feature type="compositionally biased region" description="Basic and acidic residues" evidence="1">
    <location>
        <begin position="78"/>
        <end position="87"/>
    </location>
</feature>
<protein>
    <recommendedName>
        <fullName evidence="4">Armadillo-type fold</fullName>
    </recommendedName>
</protein>
<feature type="compositionally biased region" description="Basic residues" evidence="1">
    <location>
        <begin position="141"/>
        <end position="167"/>
    </location>
</feature>
<gene>
    <name evidence="2" type="ORF">PC117_g21256</name>
</gene>
<dbReference type="InterPro" id="IPR016024">
    <property type="entry name" value="ARM-type_fold"/>
</dbReference>
<feature type="region of interest" description="Disordered" evidence="1">
    <location>
        <begin position="15"/>
        <end position="176"/>
    </location>
</feature>
<feature type="compositionally biased region" description="Basic and acidic residues" evidence="1">
    <location>
        <begin position="31"/>
        <end position="71"/>
    </location>
</feature>
<name>A0A8T1BJU4_9STRA</name>
<organism evidence="2 3">
    <name type="scientific">Phytophthora cactorum</name>
    <dbReference type="NCBI Taxonomy" id="29920"/>
    <lineage>
        <taxon>Eukaryota</taxon>
        <taxon>Sar</taxon>
        <taxon>Stramenopiles</taxon>
        <taxon>Oomycota</taxon>
        <taxon>Peronosporomycetes</taxon>
        <taxon>Peronosporales</taxon>
        <taxon>Peronosporaceae</taxon>
        <taxon>Phytophthora</taxon>
    </lineage>
</organism>